<evidence type="ECO:0000313" key="2">
    <source>
        <dbReference type="EMBL" id="CAD6200287.1"/>
    </source>
</evidence>
<organism evidence="2 3">
    <name type="scientific">Caenorhabditis auriculariae</name>
    <dbReference type="NCBI Taxonomy" id="2777116"/>
    <lineage>
        <taxon>Eukaryota</taxon>
        <taxon>Metazoa</taxon>
        <taxon>Ecdysozoa</taxon>
        <taxon>Nematoda</taxon>
        <taxon>Chromadorea</taxon>
        <taxon>Rhabditida</taxon>
        <taxon>Rhabditina</taxon>
        <taxon>Rhabditomorpha</taxon>
        <taxon>Rhabditoidea</taxon>
        <taxon>Rhabditidae</taxon>
        <taxon>Peloderinae</taxon>
        <taxon>Caenorhabditis</taxon>
    </lineage>
</organism>
<proteinExistence type="predicted"/>
<keyword evidence="3" id="KW-1185">Reference proteome</keyword>
<feature type="signal peptide" evidence="1">
    <location>
        <begin position="1"/>
        <end position="18"/>
    </location>
</feature>
<dbReference type="EMBL" id="CAJGYM010000295">
    <property type="protein sequence ID" value="CAD6200287.1"/>
    <property type="molecule type" value="Genomic_DNA"/>
</dbReference>
<protein>
    <recommendedName>
        <fullName evidence="4">Saposin B-type domain-containing protein</fullName>
    </recommendedName>
</protein>
<name>A0A8S1HXB7_9PELO</name>
<evidence type="ECO:0008006" key="4">
    <source>
        <dbReference type="Google" id="ProtNLM"/>
    </source>
</evidence>
<feature type="chain" id="PRO_5035872333" description="Saposin B-type domain-containing protein" evidence="1">
    <location>
        <begin position="19"/>
        <end position="188"/>
    </location>
</feature>
<dbReference type="AlphaFoldDB" id="A0A8S1HXB7"/>
<evidence type="ECO:0000313" key="3">
    <source>
        <dbReference type="Proteomes" id="UP000835052"/>
    </source>
</evidence>
<accession>A0A8S1HXB7</accession>
<reference evidence="2" key="1">
    <citation type="submission" date="2020-10" db="EMBL/GenBank/DDBJ databases">
        <authorList>
            <person name="Kikuchi T."/>
        </authorList>
    </citation>
    <scope>NUCLEOTIDE SEQUENCE</scope>
    <source>
        <strain evidence="2">NKZ352</strain>
    </source>
</reference>
<comment type="caution">
    <text evidence="2">The sequence shown here is derived from an EMBL/GenBank/DDBJ whole genome shotgun (WGS) entry which is preliminary data.</text>
</comment>
<sequence length="188" mass="20756">MRLVDLTLILAIISATHAYFYFDYPLCRTCNITVGNFGSDLESFFSISNSLMRRVCQLKESTVDTCMSTLEIVKNILDELNDELFLEASPSAKTLACSHLFTICPDKKMDGSELDSDKWSCSSCTKLLDAVFTVLSKSVNKVNDFILAVFCSSGDEDCVTDFKTAFKTTGAVGRLLSEKESTTIVAEI</sequence>
<dbReference type="Proteomes" id="UP000835052">
    <property type="component" value="Unassembled WGS sequence"/>
</dbReference>
<evidence type="ECO:0000256" key="1">
    <source>
        <dbReference type="SAM" id="SignalP"/>
    </source>
</evidence>
<gene>
    <name evidence="2" type="ORF">CAUJ_LOCUS16184</name>
</gene>
<keyword evidence="1" id="KW-0732">Signal</keyword>